<dbReference type="AlphaFoldDB" id="A0A840NXD4"/>
<feature type="transmembrane region" description="Helical" evidence="1">
    <location>
        <begin position="414"/>
        <end position="436"/>
    </location>
</feature>
<evidence type="ECO:0000256" key="1">
    <source>
        <dbReference type="SAM" id="Phobius"/>
    </source>
</evidence>
<evidence type="ECO:0000259" key="3">
    <source>
        <dbReference type="Pfam" id="PF20270"/>
    </source>
</evidence>
<dbReference type="Proteomes" id="UP000578449">
    <property type="component" value="Unassembled WGS sequence"/>
</dbReference>
<organism evidence="4 5">
    <name type="scientific">Thermocatellispora tengchongensis</name>
    <dbReference type="NCBI Taxonomy" id="1073253"/>
    <lineage>
        <taxon>Bacteria</taxon>
        <taxon>Bacillati</taxon>
        <taxon>Actinomycetota</taxon>
        <taxon>Actinomycetes</taxon>
        <taxon>Streptosporangiales</taxon>
        <taxon>Streptosporangiaceae</taxon>
        <taxon>Thermocatellispora</taxon>
    </lineage>
</organism>
<dbReference type="Pfam" id="PF20269">
    <property type="entry name" value="CATRA-N"/>
    <property type="match status" value="1"/>
</dbReference>
<comment type="caution">
    <text evidence="4">The sequence shown here is derived from an EMBL/GenBank/DDBJ whole genome shotgun (WGS) entry which is preliminary data.</text>
</comment>
<gene>
    <name evidence="4" type="ORF">HNP84_003240</name>
</gene>
<keyword evidence="1" id="KW-0472">Membrane</keyword>
<evidence type="ECO:0000313" key="4">
    <source>
        <dbReference type="EMBL" id="MBB5133514.1"/>
    </source>
</evidence>
<keyword evidence="5" id="KW-1185">Reference proteome</keyword>
<sequence length="518" mass="56120">MSGTERPRWWPSSGPATQAMAVYLYAPVDGPHAEECWSGIRSLWHSLAEGRRAGLPSRPGDVRADGVCAALAGASHPLIRQMALWRRHDVVCAGVLLAPREQDADVPGRTDWAALEAAWTGLCAGIPHLLGEARVLMAVLRAPRGPGATRALRRAVPPPAPPGWWTRRDTVAPGFALWEASPSGDDGRPLRRLVVTCPPRHQARLSRWTWRGAGRAMPALATYLLHLAKVRYQYRVHAGELGFLARGDALETDVARLVALHEDDEAVTPERWRRAHQDLERVRVAAMDLALTAVGLAEMARTVEIAQDNARAVLPHAAFSPAGGPLADDEDMIGWFRAQLEDDRVYVEAAVQRAGGMEKVTEARIQRWFQDREERARRHSDRLALLQTSILGALLMGLGAIQAFEYRVPVAARLYAPLIALLSALALTLPTVVIRLSAHSPDGRSIGVSGYLGTAAVGASLGWLAVSLASYTLRWPVPEPAVTVPLAAAGAALTTAAAAIRSWFLRRQAEGGEARTSR</sequence>
<reference evidence="4 5" key="1">
    <citation type="submission" date="2020-08" db="EMBL/GenBank/DDBJ databases">
        <title>Genomic Encyclopedia of Type Strains, Phase IV (KMG-IV): sequencing the most valuable type-strain genomes for metagenomic binning, comparative biology and taxonomic classification.</title>
        <authorList>
            <person name="Goeker M."/>
        </authorList>
    </citation>
    <scope>NUCLEOTIDE SEQUENCE [LARGE SCALE GENOMIC DNA]</scope>
    <source>
        <strain evidence="4 5">DSM 45615</strain>
    </source>
</reference>
<dbReference type="Pfam" id="PF20270">
    <property type="entry name" value="CATRA-C"/>
    <property type="match status" value="1"/>
</dbReference>
<dbReference type="RefSeq" id="WP_185050470.1">
    <property type="nucleotide sequence ID" value="NZ_BAABIX010000001.1"/>
</dbReference>
<dbReference type="NCBIfam" id="NF038357">
    <property type="entry name" value="BN6_48550_fam"/>
    <property type="match status" value="1"/>
</dbReference>
<feature type="domain" description="CASPASE and TPR Repeat-Associated C-terminal" evidence="3">
    <location>
        <begin position="218"/>
        <end position="354"/>
    </location>
</feature>
<dbReference type="EMBL" id="JACHGN010000006">
    <property type="protein sequence ID" value="MBB5133514.1"/>
    <property type="molecule type" value="Genomic_DNA"/>
</dbReference>
<feature type="domain" description="CASPASE and TPR Repeat-Associated N-terminal" evidence="2">
    <location>
        <begin position="20"/>
        <end position="211"/>
    </location>
</feature>
<keyword evidence="1" id="KW-0812">Transmembrane</keyword>
<evidence type="ECO:0000313" key="5">
    <source>
        <dbReference type="Proteomes" id="UP000578449"/>
    </source>
</evidence>
<proteinExistence type="predicted"/>
<feature type="transmembrane region" description="Helical" evidence="1">
    <location>
        <begin position="383"/>
        <end position="402"/>
    </location>
</feature>
<feature type="transmembrane region" description="Helical" evidence="1">
    <location>
        <begin position="448"/>
        <end position="469"/>
    </location>
</feature>
<feature type="transmembrane region" description="Helical" evidence="1">
    <location>
        <begin position="481"/>
        <end position="500"/>
    </location>
</feature>
<accession>A0A840NXD4</accession>
<evidence type="ECO:0000259" key="2">
    <source>
        <dbReference type="Pfam" id="PF20269"/>
    </source>
</evidence>
<protein>
    <submittedName>
        <fullName evidence="4">Uncharacterized protein</fullName>
    </submittedName>
</protein>
<keyword evidence="1" id="KW-1133">Transmembrane helix</keyword>
<name>A0A840NXD4_9ACTN</name>
<dbReference type="InterPro" id="IPR046922">
    <property type="entry name" value="CATRA-N"/>
</dbReference>
<dbReference type="InterPro" id="IPR046923">
    <property type="entry name" value="CATRA-C"/>
</dbReference>